<protein>
    <submittedName>
        <fullName evidence="3">Uncharacterized protein</fullName>
    </submittedName>
</protein>
<dbReference type="InterPro" id="IPR054289">
    <property type="entry name" value="DUF7025"/>
</dbReference>
<dbReference type="PANTHER" id="PTHR46411:SF2">
    <property type="entry name" value="AAA+ ATPASE DOMAIN-CONTAINING PROTEIN"/>
    <property type="match status" value="1"/>
</dbReference>
<sequence length="667" mass="76013">MAENSADNVPSSTEAMSSQPSALIPRYIVIHRVECPGSTPAHSGHLATSSYQDVPRLFVGDNKFMPLRGRIPDENSQMRAKKDHNISFIIHRTYNCLEYHETVFGALREASANSSTPDPSSQFFLLPTDADDAVAEGESMEVVSTHLKKAIEAVKVAGTKKSPVDESLLLGWGRESSMVAPYLHFYHTRNLLRDYIPYLPERQSKELILLLGYLDKEYSTDYQEAENLFLGDGLVNRKHFHKLFGPREIIVTVEEGHHVAMVSKYPPLPGSNPIRLECEMWKFNGRFAKVKKIVTIPWPKHAAEVDKVPIKSLGIFPLRFDHQVEHRLRKRGDLFWQLRNPRLILYNAPRQVLEYRMGNGRYMVDMETYSRFHRLNTLDDVVTEDVEEYLPLETTESASPPTGSFTLLLPPATYGFGLYDKKWRKLAIEYAADIVWKEDMLDMLIIPEDEKNILKALLPETKVSKDVIASRDLGRLILLYGDSGSGKTFAAEALAEFARKPLYRLTPYEIGIELEQVENNIKEAFYLGDIWNAVILLDDCEIFLGYGQDQTLSGISIASIILQAIDNYSGITVITMEDSLRLEHNALRHRARVRSSLRLNNKSRTLMLEKTIGTFYPDIEGSWNFSHREIQNIRRTAEKLAYSEKELLNASHFYQAAKVLTIARTQV</sequence>
<evidence type="ECO:0000259" key="2">
    <source>
        <dbReference type="Pfam" id="PF22942"/>
    </source>
</evidence>
<dbReference type="GO" id="GO:0016887">
    <property type="term" value="F:ATP hydrolysis activity"/>
    <property type="evidence" value="ECO:0007669"/>
    <property type="project" value="InterPro"/>
</dbReference>
<comment type="caution">
    <text evidence="3">The sequence shown here is derived from an EMBL/GenBank/DDBJ whole genome shotgun (WGS) entry which is preliminary data.</text>
</comment>
<dbReference type="Pfam" id="PF22942">
    <property type="entry name" value="DUF7025"/>
    <property type="match status" value="1"/>
</dbReference>
<feature type="domain" description="DUF7025" evidence="2">
    <location>
        <begin position="232"/>
        <end position="321"/>
    </location>
</feature>
<dbReference type="EMBL" id="FCQH01000002">
    <property type="protein sequence ID" value="CVK87874.1"/>
    <property type="molecule type" value="Genomic_DNA"/>
</dbReference>
<keyword evidence="4" id="KW-1185">Reference proteome</keyword>
<name>A0A1L7SN89_FUSMA</name>
<dbReference type="Proteomes" id="UP000184255">
    <property type="component" value="Unassembled WGS sequence"/>
</dbReference>
<evidence type="ECO:0000313" key="3">
    <source>
        <dbReference type="EMBL" id="CVK87874.1"/>
    </source>
</evidence>
<dbReference type="VEuPathDB" id="FungiDB:FMAN_05305"/>
<dbReference type="InterPro" id="IPR027417">
    <property type="entry name" value="P-loop_NTPase"/>
</dbReference>
<dbReference type="SUPFAM" id="SSF52540">
    <property type="entry name" value="P-loop containing nucleoside triphosphate hydrolases"/>
    <property type="match status" value="1"/>
</dbReference>
<evidence type="ECO:0000313" key="4">
    <source>
        <dbReference type="Proteomes" id="UP000184255"/>
    </source>
</evidence>
<dbReference type="InterPro" id="IPR003959">
    <property type="entry name" value="ATPase_AAA_core"/>
</dbReference>
<dbReference type="GO" id="GO:0005524">
    <property type="term" value="F:ATP binding"/>
    <property type="evidence" value="ECO:0007669"/>
    <property type="project" value="InterPro"/>
</dbReference>
<proteinExistence type="predicted"/>
<reference evidence="4" key="1">
    <citation type="journal article" date="2016" name="Genome Biol. Evol.">
        <title>Comparative 'omics' of the Fusarium fujikuroi species complex highlights differences in genetic potential and metabolite synthesis.</title>
        <authorList>
            <person name="Niehaus E.-M."/>
            <person name="Muensterkoetter M."/>
            <person name="Proctor R.H."/>
            <person name="Brown D.W."/>
            <person name="Sharon A."/>
            <person name="Idan Y."/>
            <person name="Oren-Young L."/>
            <person name="Sieber C.M."/>
            <person name="Novak O."/>
            <person name="Pencik A."/>
            <person name="Tarkowska D."/>
            <person name="Hromadova K."/>
            <person name="Freeman S."/>
            <person name="Maymon M."/>
            <person name="Elazar M."/>
            <person name="Youssef S.A."/>
            <person name="El-Shabrawy E.S.M."/>
            <person name="Shalaby A.B.A."/>
            <person name="Houterman P."/>
            <person name="Brock N.L."/>
            <person name="Burkhardt I."/>
            <person name="Tsavkelova E.A."/>
            <person name="Dickschat J.S."/>
            <person name="Galuszka P."/>
            <person name="Gueldener U."/>
            <person name="Tudzynski B."/>
        </authorList>
    </citation>
    <scope>NUCLEOTIDE SEQUENCE [LARGE SCALE GENOMIC DNA]</scope>
    <source>
        <strain evidence="4">MRC7560</strain>
    </source>
</reference>
<organism evidence="3 4">
    <name type="scientific">Fusarium mangiferae</name>
    <name type="common">Mango malformation disease fungus</name>
    <dbReference type="NCBI Taxonomy" id="192010"/>
    <lineage>
        <taxon>Eukaryota</taxon>
        <taxon>Fungi</taxon>
        <taxon>Dikarya</taxon>
        <taxon>Ascomycota</taxon>
        <taxon>Pezizomycotina</taxon>
        <taxon>Sordariomycetes</taxon>
        <taxon>Hypocreomycetidae</taxon>
        <taxon>Hypocreales</taxon>
        <taxon>Nectriaceae</taxon>
        <taxon>Fusarium</taxon>
        <taxon>Fusarium fujikuroi species complex</taxon>
    </lineage>
</organism>
<dbReference type="GeneID" id="65084572"/>
<dbReference type="PANTHER" id="PTHR46411">
    <property type="entry name" value="FAMILY ATPASE, PUTATIVE-RELATED"/>
    <property type="match status" value="1"/>
</dbReference>
<dbReference type="RefSeq" id="XP_041678954.1">
    <property type="nucleotide sequence ID" value="XM_041828052.1"/>
</dbReference>
<dbReference type="Pfam" id="PF00004">
    <property type="entry name" value="AAA"/>
    <property type="match status" value="1"/>
</dbReference>
<dbReference type="AlphaFoldDB" id="A0A1L7SN89"/>
<feature type="domain" description="ATPase AAA-type core" evidence="1">
    <location>
        <begin position="477"/>
        <end position="593"/>
    </location>
</feature>
<evidence type="ECO:0000259" key="1">
    <source>
        <dbReference type="Pfam" id="PF00004"/>
    </source>
</evidence>
<accession>A0A1L7SN89</accession>
<gene>
    <name evidence="3" type="ORF">FMAN_05305</name>
</gene>
<dbReference type="Gene3D" id="3.40.50.300">
    <property type="entry name" value="P-loop containing nucleotide triphosphate hydrolases"/>
    <property type="match status" value="1"/>
</dbReference>